<keyword evidence="2" id="KW-0226">DNA condensation</keyword>
<dbReference type="SMART" id="SM00411">
    <property type="entry name" value="BHL"/>
    <property type="match status" value="1"/>
</dbReference>
<sequence>MNQVELVAAISDRTDISKSDIDSILKTVGAIVQEQLPLGGDIALPGIGKLKTRQSAARTGRNPKTGDVLDIPAKTKAIFVVAKSLKDALQ</sequence>
<dbReference type="SUPFAM" id="SSF47729">
    <property type="entry name" value="IHF-like DNA-binding proteins"/>
    <property type="match status" value="1"/>
</dbReference>
<dbReference type="AlphaFoldDB" id="A0A840RPA1"/>
<evidence type="ECO:0000256" key="4">
    <source>
        <dbReference type="RuleBase" id="RU003939"/>
    </source>
</evidence>
<dbReference type="GO" id="GO:0005829">
    <property type="term" value="C:cytosol"/>
    <property type="evidence" value="ECO:0007669"/>
    <property type="project" value="TreeGrafter"/>
</dbReference>
<comment type="similarity">
    <text evidence="1 4">Belongs to the bacterial histone-like protein family.</text>
</comment>
<dbReference type="PRINTS" id="PR01727">
    <property type="entry name" value="DNABINDINGHU"/>
</dbReference>
<organism evidence="5 6">
    <name type="scientific">Glaciimonas immobilis</name>
    <dbReference type="NCBI Taxonomy" id="728004"/>
    <lineage>
        <taxon>Bacteria</taxon>
        <taxon>Pseudomonadati</taxon>
        <taxon>Pseudomonadota</taxon>
        <taxon>Betaproteobacteria</taxon>
        <taxon>Burkholderiales</taxon>
        <taxon>Oxalobacteraceae</taxon>
        <taxon>Glaciimonas</taxon>
    </lineage>
</organism>
<dbReference type="Proteomes" id="UP000571084">
    <property type="component" value="Unassembled WGS sequence"/>
</dbReference>
<dbReference type="CDD" id="cd00591">
    <property type="entry name" value="HU_IHF"/>
    <property type="match status" value="1"/>
</dbReference>
<evidence type="ECO:0000313" key="6">
    <source>
        <dbReference type="Proteomes" id="UP000571084"/>
    </source>
</evidence>
<accession>A0A840RPA1</accession>
<dbReference type="Gene3D" id="4.10.520.10">
    <property type="entry name" value="IHF-like DNA-binding proteins"/>
    <property type="match status" value="1"/>
</dbReference>
<proteinExistence type="inferred from homology"/>
<dbReference type="GO" id="GO:0003677">
    <property type="term" value="F:DNA binding"/>
    <property type="evidence" value="ECO:0007669"/>
    <property type="project" value="UniProtKB-KW"/>
</dbReference>
<keyword evidence="6" id="KW-1185">Reference proteome</keyword>
<comment type="caution">
    <text evidence="5">The sequence shown here is derived from an EMBL/GenBank/DDBJ whole genome shotgun (WGS) entry which is preliminary data.</text>
</comment>
<evidence type="ECO:0000256" key="1">
    <source>
        <dbReference type="ARBA" id="ARBA00010529"/>
    </source>
</evidence>
<evidence type="ECO:0000313" key="5">
    <source>
        <dbReference type="EMBL" id="MBB5198461.1"/>
    </source>
</evidence>
<keyword evidence="3 5" id="KW-0238">DNA-binding</keyword>
<evidence type="ECO:0000256" key="2">
    <source>
        <dbReference type="ARBA" id="ARBA00023067"/>
    </source>
</evidence>
<dbReference type="GO" id="GO:0030261">
    <property type="term" value="P:chromosome condensation"/>
    <property type="evidence" value="ECO:0007669"/>
    <property type="project" value="UniProtKB-KW"/>
</dbReference>
<dbReference type="RefSeq" id="WP_168052459.1">
    <property type="nucleotide sequence ID" value="NZ_JAAOZT010000002.1"/>
</dbReference>
<protein>
    <submittedName>
        <fullName evidence="5">DNA-binding protein HU-beta</fullName>
    </submittedName>
</protein>
<reference evidence="5 6" key="1">
    <citation type="submission" date="2020-08" db="EMBL/GenBank/DDBJ databases">
        <title>Genomic Encyclopedia of Type Strains, Phase IV (KMG-IV): sequencing the most valuable type-strain genomes for metagenomic binning, comparative biology and taxonomic classification.</title>
        <authorList>
            <person name="Goeker M."/>
        </authorList>
    </citation>
    <scope>NUCLEOTIDE SEQUENCE [LARGE SCALE GENOMIC DNA]</scope>
    <source>
        <strain evidence="5 6">DSM 23240</strain>
    </source>
</reference>
<name>A0A840RPA1_9BURK</name>
<dbReference type="GO" id="GO:0030527">
    <property type="term" value="F:structural constituent of chromatin"/>
    <property type="evidence" value="ECO:0007669"/>
    <property type="project" value="InterPro"/>
</dbReference>
<dbReference type="PANTHER" id="PTHR33175">
    <property type="entry name" value="DNA-BINDING PROTEIN HU"/>
    <property type="match status" value="1"/>
</dbReference>
<dbReference type="Pfam" id="PF00216">
    <property type="entry name" value="Bac_DNA_binding"/>
    <property type="match status" value="1"/>
</dbReference>
<dbReference type="InterPro" id="IPR010992">
    <property type="entry name" value="IHF-like_DNA-bd_dom_sf"/>
</dbReference>
<dbReference type="PANTHER" id="PTHR33175:SF3">
    <property type="entry name" value="DNA-BINDING PROTEIN HU-BETA"/>
    <property type="match status" value="1"/>
</dbReference>
<dbReference type="EMBL" id="JACHHQ010000001">
    <property type="protein sequence ID" value="MBB5198461.1"/>
    <property type="molecule type" value="Genomic_DNA"/>
</dbReference>
<dbReference type="InterPro" id="IPR000119">
    <property type="entry name" value="Hist_DNA-bd"/>
</dbReference>
<gene>
    <name evidence="5" type="ORF">HNR39_000271</name>
</gene>
<evidence type="ECO:0000256" key="3">
    <source>
        <dbReference type="ARBA" id="ARBA00023125"/>
    </source>
</evidence>